<dbReference type="EMBL" id="CAADHZ010000027">
    <property type="protein sequence ID" value="VFR36886.1"/>
    <property type="molecule type" value="Genomic_DNA"/>
</dbReference>
<proteinExistence type="predicted"/>
<dbReference type="Pfam" id="PF23982">
    <property type="entry name" value="XM1_gp53_minor_capsid"/>
    <property type="match status" value="1"/>
</dbReference>
<evidence type="ECO:0000313" key="2">
    <source>
        <dbReference type="EMBL" id="VFR36886.1"/>
    </source>
</evidence>
<sequence>MSYKESNTLAFAGQISKVGEALSRATGEQNVGATVVAAGRFVAIASPHGIKALSAVTDRLAGVVVKSHLQTTYQQDEYLSVGKVGHGDGIWVVLEGEAQRGDLVHVRVVAGEDLPTGSVSAAAIADGETPQSIETDLVIINVADGLAEVTRKE</sequence>
<dbReference type="EMBL" id="CAADIB010000003">
    <property type="protein sequence ID" value="VFR20224.1"/>
    <property type="molecule type" value="Genomic_DNA"/>
</dbReference>
<protein>
    <submittedName>
        <fullName evidence="2">Phage protein</fullName>
    </submittedName>
</protein>
<dbReference type="InterPro" id="IPR056914">
    <property type="entry name" value="Gp53-like"/>
</dbReference>
<dbReference type="AlphaFoldDB" id="A0A484QGJ6"/>
<name>A0A484QGJ6_9ZZZZ</name>
<reference evidence="2" key="1">
    <citation type="submission" date="2019-03" db="EMBL/GenBank/DDBJ databases">
        <authorList>
            <person name="Danneels B."/>
        </authorList>
    </citation>
    <scope>NUCLEOTIDE SEQUENCE</scope>
</reference>
<accession>A0A484QGJ6</accession>
<gene>
    <name evidence="2" type="ORF">ANDO1_1710</name>
    <name evidence="1" type="ORF">ANDO2_1617</name>
</gene>
<evidence type="ECO:0000313" key="1">
    <source>
        <dbReference type="EMBL" id="VFR20224.1"/>
    </source>
</evidence>
<organism evidence="2">
    <name type="scientific">plant metagenome</name>
    <dbReference type="NCBI Taxonomy" id="1297885"/>
    <lineage>
        <taxon>unclassified sequences</taxon>
        <taxon>metagenomes</taxon>
        <taxon>organismal metagenomes</taxon>
    </lineage>
</organism>